<dbReference type="InterPro" id="IPR032675">
    <property type="entry name" value="LRR_dom_sf"/>
</dbReference>
<dbReference type="Gene3D" id="1.20.5.4130">
    <property type="match status" value="1"/>
</dbReference>
<dbReference type="PANTHER" id="PTHR47186:SF30">
    <property type="entry name" value="EF-HAND DOMAIN-CONTAINING PROTEIN"/>
    <property type="match status" value="1"/>
</dbReference>
<proteinExistence type="predicted"/>
<name>A0A9Q0GAX0_9ROSI</name>
<feature type="non-terminal residue" evidence="6">
    <location>
        <position position="1"/>
    </location>
</feature>
<evidence type="ECO:0000313" key="6">
    <source>
        <dbReference type="EMBL" id="KAJ4846829.1"/>
    </source>
</evidence>
<reference evidence="6" key="2">
    <citation type="journal article" date="2023" name="Plants (Basel)">
        <title>Annotation of the Turnera subulata (Passifloraceae) Draft Genome Reveals the S-Locus Evolved after the Divergence of Turneroideae from Passifloroideae in a Stepwise Manner.</title>
        <authorList>
            <person name="Henning P.M."/>
            <person name="Roalson E.H."/>
            <person name="Mir W."/>
            <person name="McCubbin A.G."/>
            <person name="Shore J.S."/>
        </authorList>
    </citation>
    <scope>NUCLEOTIDE SEQUENCE</scope>
    <source>
        <strain evidence="6">F60SS</strain>
    </source>
</reference>
<organism evidence="6 7">
    <name type="scientific">Turnera subulata</name>
    <dbReference type="NCBI Taxonomy" id="218843"/>
    <lineage>
        <taxon>Eukaryota</taxon>
        <taxon>Viridiplantae</taxon>
        <taxon>Streptophyta</taxon>
        <taxon>Embryophyta</taxon>
        <taxon>Tracheophyta</taxon>
        <taxon>Spermatophyta</taxon>
        <taxon>Magnoliopsida</taxon>
        <taxon>eudicotyledons</taxon>
        <taxon>Gunneridae</taxon>
        <taxon>Pentapetalae</taxon>
        <taxon>rosids</taxon>
        <taxon>fabids</taxon>
        <taxon>Malpighiales</taxon>
        <taxon>Passifloraceae</taxon>
        <taxon>Turnera</taxon>
    </lineage>
</organism>
<feature type="domain" description="Disease resistance N-terminal" evidence="4">
    <location>
        <begin position="9"/>
        <end position="90"/>
    </location>
</feature>
<dbReference type="OrthoDB" id="850773at2759"/>
<evidence type="ECO:0000256" key="2">
    <source>
        <dbReference type="ARBA" id="ARBA00022741"/>
    </source>
</evidence>
<dbReference type="GO" id="GO:0000166">
    <property type="term" value="F:nucleotide binding"/>
    <property type="evidence" value="ECO:0007669"/>
    <property type="project" value="UniProtKB-KW"/>
</dbReference>
<evidence type="ECO:0008006" key="8">
    <source>
        <dbReference type="Google" id="ProtNLM"/>
    </source>
</evidence>
<dbReference type="AlphaFoldDB" id="A0A9Q0GAX0"/>
<dbReference type="EMBL" id="JAKUCV010001329">
    <property type="protein sequence ID" value="KAJ4846829.1"/>
    <property type="molecule type" value="Genomic_DNA"/>
</dbReference>
<protein>
    <recommendedName>
        <fullName evidence="8">Rx N-terminal domain-containing protein</fullName>
    </recommendedName>
</protein>
<evidence type="ECO:0000256" key="3">
    <source>
        <dbReference type="ARBA" id="ARBA00022821"/>
    </source>
</evidence>
<dbReference type="InterPro" id="IPR055414">
    <property type="entry name" value="LRR_R13L4/SHOC2-like"/>
</dbReference>
<keyword evidence="3" id="KW-0611">Plant defense</keyword>
<evidence type="ECO:0000256" key="1">
    <source>
        <dbReference type="ARBA" id="ARBA00022737"/>
    </source>
</evidence>
<dbReference type="SUPFAM" id="SSF52058">
    <property type="entry name" value="L domain-like"/>
    <property type="match status" value="1"/>
</dbReference>
<dbReference type="Pfam" id="PF23598">
    <property type="entry name" value="LRR_14"/>
    <property type="match status" value="1"/>
</dbReference>
<dbReference type="GO" id="GO:0006952">
    <property type="term" value="P:defense response"/>
    <property type="evidence" value="ECO:0007669"/>
    <property type="project" value="UniProtKB-KW"/>
</dbReference>
<feature type="domain" description="Disease resistance R13L4/SHOC-2-like LRR" evidence="5">
    <location>
        <begin position="235"/>
        <end position="360"/>
    </location>
</feature>
<dbReference type="Pfam" id="PF18052">
    <property type="entry name" value="Rx_N"/>
    <property type="match status" value="1"/>
</dbReference>
<comment type="caution">
    <text evidence="6">The sequence shown here is derived from an EMBL/GenBank/DDBJ whole genome shotgun (WGS) entry which is preliminary data.</text>
</comment>
<keyword evidence="2" id="KW-0547">Nucleotide-binding</keyword>
<keyword evidence="7" id="KW-1185">Reference proteome</keyword>
<dbReference type="PANTHER" id="PTHR47186">
    <property type="entry name" value="LEUCINE-RICH REPEAT-CONTAINING PROTEIN 57"/>
    <property type="match status" value="1"/>
</dbReference>
<evidence type="ECO:0000259" key="4">
    <source>
        <dbReference type="Pfam" id="PF18052"/>
    </source>
</evidence>
<evidence type="ECO:0000259" key="5">
    <source>
        <dbReference type="Pfam" id="PF23598"/>
    </source>
</evidence>
<keyword evidence="1" id="KW-0677">Repeat</keyword>
<gene>
    <name evidence="6" type="ORF">Tsubulata_004626</name>
</gene>
<dbReference type="Gene3D" id="3.80.10.10">
    <property type="entry name" value="Ribonuclease Inhibitor"/>
    <property type="match status" value="1"/>
</dbReference>
<dbReference type="InterPro" id="IPR041118">
    <property type="entry name" value="Rx_N"/>
</dbReference>
<accession>A0A9Q0GAX0</accession>
<sequence>MADIASMVLGALRGVAAQQVQKEVELIFGAKKGVKKLAKKLEAITDGLVVAEKTQLQEDTIKHWLDRLKDVAYDIEDIVDEWNTALWRSKVAVEGPGRSSPASLDRWSITKKVKLYFSLFCNGEISLSRRRDTSLRILDLNASLKELAQEKAYYNFSDVKFTAGYADRPMTVSLVDASKFMSKNERIYLDAVAFRKIPVSPGAVQARHLMTVVQSPEDAALFAHVKNLRSLLVKSVGNCPSTETLNAIIRDLTCLRALKMDKASLKEIPKKVSKLAHLRYLDLSYNPDLKELPESICKLVNLQTLDVSFCSGLEKLPSEIWKLVNLRHLRNSGAASLASLPKGITGLTNLRTLSEFAGTEAAPKRIGNKRVGKCTWSECA</sequence>
<dbReference type="Proteomes" id="UP001141552">
    <property type="component" value="Unassembled WGS sequence"/>
</dbReference>
<evidence type="ECO:0000313" key="7">
    <source>
        <dbReference type="Proteomes" id="UP001141552"/>
    </source>
</evidence>
<reference evidence="6" key="1">
    <citation type="submission" date="2022-02" db="EMBL/GenBank/DDBJ databases">
        <authorList>
            <person name="Henning P.M."/>
            <person name="McCubbin A.G."/>
            <person name="Shore J.S."/>
        </authorList>
    </citation>
    <scope>NUCLEOTIDE SEQUENCE</scope>
    <source>
        <strain evidence="6">F60SS</strain>
        <tissue evidence="6">Leaves</tissue>
    </source>
</reference>